<dbReference type="AlphaFoldDB" id="A0A4Y2IQK8"/>
<gene>
    <name evidence="1" type="ORF">AVEN_57336_1</name>
</gene>
<dbReference type="EMBL" id="BGPR01002824">
    <property type="protein sequence ID" value="GBM79499.1"/>
    <property type="molecule type" value="Genomic_DNA"/>
</dbReference>
<proteinExistence type="predicted"/>
<organism evidence="1 2">
    <name type="scientific">Araneus ventricosus</name>
    <name type="common">Orbweaver spider</name>
    <name type="synonym">Epeira ventricosa</name>
    <dbReference type="NCBI Taxonomy" id="182803"/>
    <lineage>
        <taxon>Eukaryota</taxon>
        <taxon>Metazoa</taxon>
        <taxon>Ecdysozoa</taxon>
        <taxon>Arthropoda</taxon>
        <taxon>Chelicerata</taxon>
        <taxon>Arachnida</taxon>
        <taxon>Araneae</taxon>
        <taxon>Araneomorphae</taxon>
        <taxon>Entelegynae</taxon>
        <taxon>Araneoidea</taxon>
        <taxon>Araneidae</taxon>
        <taxon>Araneus</taxon>
    </lineage>
</organism>
<reference evidence="1 2" key="1">
    <citation type="journal article" date="2019" name="Sci. Rep.">
        <title>Orb-weaving spider Araneus ventricosus genome elucidates the spidroin gene catalogue.</title>
        <authorList>
            <person name="Kono N."/>
            <person name="Nakamura H."/>
            <person name="Ohtoshi R."/>
            <person name="Moran D.A.P."/>
            <person name="Shinohara A."/>
            <person name="Yoshida Y."/>
            <person name="Fujiwara M."/>
            <person name="Mori M."/>
            <person name="Tomita M."/>
            <person name="Arakawa K."/>
        </authorList>
    </citation>
    <scope>NUCLEOTIDE SEQUENCE [LARGE SCALE GENOMIC DNA]</scope>
</reference>
<evidence type="ECO:0000313" key="2">
    <source>
        <dbReference type="Proteomes" id="UP000499080"/>
    </source>
</evidence>
<protein>
    <submittedName>
        <fullName evidence="1">Uncharacterized protein</fullName>
    </submittedName>
</protein>
<accession>A0A4Y2IQK8</accession>
<name>A0A4Y2IQK8_ARAVE</name>
<evidence type="ECO:0000313" key="1">
    <source>
        <dbReference type="EMBL" id="GBM79499.1"/>
    </source>
</evidence>
<comment type="caution">
    <text evidence="1">The sequence shown here is derived from an EMBL/GenBank/DDBJ whole genome shotgun (WGS) entry which is preliminary data.</text>
</comment>
<keyword evidence="2" id="KW-1185">Reference proteome</keyword>
<sequence>MRIGAVCGNPAYLEIHLDCRAINAEMRPVQIRGGGETRSLWRKSELAGIRVLNAEVESLPPSLIIAALILMKIESEYSFPYVSRLKESTFAFRLADGDFFIGHADSAYPKGEKHATSRRAKADGFVVCAKRSEKDLRKWVG</sequence>
<dbReference type="Proteomes" id="UP000499080">
    <property type="component" value="Unassembled WGS sequence"/>
</dbReference>